<evidence type="ECO:0000313" key="3">
    <source>
        <dbReference type="Proteomes" id="UP000314294"/>
    </source>
</evidence>
<gene>
    <name evidence="2" type="ORF">EYF80_030858</name>
</gene>
<proteinExistence type="predicted"/>
<sequence>MQQHRSHVLHLNRDVYGINSPLIRNIKGRPVELGEEARRRSLRARVTPPRASVPESEASAQSTRSLKDHDAALTWRTQFVHLNAIGVSREVSARCGSAGASGSDFHGSFFNGPETRGSNSRGRKDSLRSLGVKLKQRGRGYLRQRSTLFDQCFYFYTLKIPSIKSSEIASPVEPQSTWFMEN</sequence>
<dbReference type="EMBL" id="SRLO01000367">
    <property type="protein sequence ID" value="TNN58945.1"/>
    <property type="molecule type" value="Genomic_DNA"/>
</dbReference>
<protein>
    <submittedName>
        <fullName evidence="2">Uncharacterized protein</fullName>
    </submittedName>
</protein>
<evidence type="ECO:0000313" key="2">
    <source>
        <dbReference type="EMBL" id="TNN58945.1"/>
    </source>
</evidence>
<name>A0A4Z2H0S0_9TELE</name>
<accession>A0A4Z2H0S0</accession>
<comment type="caution">
    <text evidence="2">The sequence shown here is derived from an EMBL/GenBank/DDBJ whole genome shotgun (WGS) entry which is preliminary data.</text>
</comment>
<reference evidence="2 3" key="1">
    <citation type="submission" date="2019-03" db="EMBL/GenBank/DDBJ databases">
        <title>First draft genome of Liparis tanakae, snailfish: a comprehensive survey of snailfish specific genes.</title>
        <authorList>
            <person name="Kim W."/>
            <person name="Song I."/>
            <person name="Jeong J.-H."/>
            <person name="Kim D."/>
            <person name="Kim S."/>
            <person name="Ryu S."/>
            <person name="Song J.Y."/>
            <person name="Lee S.K."/>
        </authorList>
    </citation>
    <scope>NUCLEOTIDE SEQUENCE [LARGE SCALE GENOMIC DNA]</scope>
    <source>
        <tissue evidence="2">Muscle</tissue>
    </source>
</reference>
<feature type="region of interest" description="Disordered" evidence="1">
    <location>
        <begin position="36"/>
        <end position="66"/>
    </location>
</feature>
<keyword evidence="3" id="KW-1185">Reference proteome</keyword>
<dbReference type="Proteomes" id="UP000314294">
    <property type="component" value="Unassembled WGS sequence"/>
</dbReference>
<organism evidence="2 3">
    <name type="scientific">Liparis tanakae</name>
    <name type="common">Tanaka's snailfish</name>
    <dbReference type="NCBI Taxonomy" id="230148"/>
    <lineage>
        <taxon>Eukaryota</taxon>
        <taxon>Metazoa</taxon>
        <taxon>Chordata</taxon>
        <taxon>Craniata</taxon>
        <taxon>Vertebrata</taxon>
        <taxon>Euteleostomi</taxon>
        <taxon>Actinopterygii</taxon>
        <taxon>Neopterygii</taxon>
        <taxon>Teleostei</taxon>
        <taxon>Neoteleostei</taxon>
        <taxon>Acanthomorphata</taxon>
        <taxon>Eupercaria</taxon>
        <taxon>Perciformes</taxon>
        <taxon>Cottioidei</taxon>
        <taxon>Cottales</taxon>
        <taxon>Liparidae</taxon>
        <taxon>Liparis</taxon>
    </lineage>
</organism>
<evidence type="ECO:0000256" key="1">
    <source>
        <dbReference type="SAM" id="MobiDB-lite"/>
    </source>
</evidence>
<dbReference type="AlphaFoldDB" id="A0A4Z2H0S0"/>